<dbReference type="CDD" id="cd06170">
    <property type="entry name" value="LuxR_C_like"/>
    <property type="match status" value="1"/>
</dbReference>
<evidence type="ECO:0000259" key="2">
    <source>
        <dbReference type="PROSITE" id="PS50043"/>
    </source>
</evidence>
<name>A0AAX0LBZ9_9BACT</name>
<evidence type="ECO:0000313" key="3">
    <source>
        <dbReference type="EMBL" id="OPA81583.1"/>
    </source>
</evidence>
<evidence type="ECO:0000256" key="1">
    <source>
        <dbReference type="ARBA" id="ARBA00023125"/>
    </source>
</evidence>
<dbReference type="PANTHER" id="PTHR43214">
    <property type="entry name" value="TWO-COMPONENT RESPONSE REGULATOR"/>
    <property type="match status" value="1"/>
</dbReference>
<organism evidence="3 4">
    <name type="scientific">Campylobacter pinnipediorum subsp. pinnipediorum</name>
    <dbReference type="NCBI Taxonomy" id="1660067"/>
    <lineage>
        <taxon>Bacteria</taxon>
        <taxon>Pseudomonadati</taxon>
        <taxon>Campylobacterota</taxon>
        <taxon>Epsilonproteobacteria</taxon>
        <taxon>Campylobacterales</taxon>
        <taxon>Campylobacteraceae</taxon>
        <taxon>Campylobacter</taxon>
    </lineage>
</organism>
<dbReference type="InterPro" id="IPR036388">
    <property type="entry name" value="WH-like_DNA-bd_sf"/>
</dbReference>
<dbReference type="PRINTS" id="PR00038">
    <property type="entry name" value="HTHLUXR"/>
</dbReference>
<dbReference type="SUPFAM" id="SSF46894">
    <property type="entry name" value="C-terminal effector domain of the bipartite response regulators"/>
    <property type="match status" value="1"/>
</dbReference>
<dbReference type="GO" id="GO:0006355">
    <property type="term" value="P:regulation of DNA-templated transcription"/>
    <property type="evidence" value="ECO:0007669"/>
    <property type="project" value="InterPro"/>
</dbReference>
<dbReference type="InterPro" id="IPR016032">
    <property type="entry name" value="Sig_transdc_resp-reg_C-effctor"/>
</dbReference>
<dbReference type="PROSITE" id="PS50043">
    <property type="entry name" value="HTH_LUXR_2"/>
    <property type="match status" value="1"/>
</dbReference>
<dbReference type="Gene3D" id="3.40.50.2300">
    <property type="match status" value="1"/>
</dbReference>
<dbReference type="Gene3D" id="1.10.10.10">
    <property type="entry name" value="Winged helix-like DNA-binding domain superfamily/Winged helix DNA-binding domain"/>
    <property type="match status" value="1"/>
</dbReference>
<feature type="domain" description="HTH luxR-type" evidence="2">
    <location>
        <begin position="142"/>
        <end position="207"/>
    </location>
</feature>
<dbReference type="PANTHER" id="PTHR43214:SF43">
    <property type="entry name" value="TWO-COMPONENT RESPONSE REGULATOR"/>
    <property type="match status" value="1"/>
</dbReference>
<gene>
    <name evidence="3" type="ORF">BFG04_00085</name>
</gene>
<protein>
    <recommendedName>
        <fullName evidence="2">HTH luxR-type domain-containing protein</fullName>
    </recommendedName>
</protein>
<dbReference type="AlphaFoldDB" id="A0AAX0LBZ9"/>
<dbReference type="Proteomes" id="UP000189728">
    <property type="component" value="Unassembled WGS sequence"/>
</dbReference>
<keyword evidence="1" id="KW-0238">DNA-binding</keyword>
<dbReference type="Pfam" id="PF00196">
    <property type="entry name" value="GerE"/>
    <property type="match status" value="1"/>
</dbReference>
<dbReference type="EMBL" id="MCRK01000012">
    <property type="protein sequence ID" value="OPA81583.1"/>
    <property type="molecule type" value="Genomic_DNA"/>
</dbReference>
<dbReference type="SMART" id="SM00421">
    <property type="entry name" value="HTH_LUXR"/>
    <property type="match status" value="1"/>
</dbReference>
<dbReference type="GO" id="GO:0003677">
    <property type="term" value="F:DNA binding"/>
    <property type="evidence" value="ECO:0007669"/>
    <property type="project" value="UniProtKB-KW"/>
</dbReference>
<comment type="caution">
    <text evidence="3">The sequence shown here is derived from an EMBL/GenBank/DDBJ whole genome shotgun (WGS) entry which is preliminary data.</text>
</comment>
<dbReference type="InterPro" id="IPR039420">
    <property type="entry name" value="WalR-like"/>
</dbReference>
<dbReference type="RefSeq" id="WP_069632243.1">
    <property type="nucleotide sequence ID" value="NZ_CP012546.1"/>
</dbReference>
<proteinExistence type="predicted"/>
<dbReference type="PROSITE" id="PS00622">
    <property type="entry name" value="HTH_LUXR_1"/>
    <property type="match status" value="1"/>
</dbReference>
<reference evidence="3 4" key="1">
    <citation type="submission" date="2016-08" db="EMBL/GenBank/DDBJ databases">
        <title>Campylobacter species from sea mammals.</title>
        <authorList>
            <person name="Gilbert M.J."/>
            <person name="Byrne B.A."/>
            <person name="Zomer A.L."/>
            <person name="Wagenaar J.A."/>
        </authorList>
    </citation>
    <scope>NUCLEOTIDE SEQUENCE [LARGE SCALE GENOMIC DNA]</scope>
    <source>
        <strain evidence="3 4">1105248</strain>
    </source>
</reference>
<sequence length="207" mass="23896">MKVILFTKNNSLYNLWMSYNISQDTLILTNINEFLKQIKLNKDAIFCIDLDSLDNSNDFIKNIIENNQDIKILALSNEPKFTKGKTLLSYGIKGYANSHMREVHFVDAIDTIKDRKVWLYPEFIQQMIGEIVDNTNDIQIANTHLLKELTDREIQIAEFVQQGLSNKEISEKTDITLRTVKAHVASIYNKMGVKDRIGLVLLMQKNV</sequence>
<evidence type="ECO:0000313" key="4">
    <source>
        <dbReference type="Proteomes" id="UP000189728"/>
    </source>
</evidence>
<accession>A0AAX0LBZ9</accession>
<dbReference type="InterPro" id="IPR000792">
    <property type="entry name" value="Tscrpt_reg_LuxR_C"/>
</dbReference>